<evidence type="ECO:0000313" key="1">
    <source>
        <dbReference type="EMBL" id="KAK8217540.1"/>
    </source>
</evidence>
<organism evidence="1 2">
    <name type="scientific">Zalaria obscura</name>
    <dbReference type="NCBI Taxonomy" id="2024903"/>
    <lineage>
        <taxon>Eukaryota</taxon>
        <taxon>Fungi</taxon>
        <taxon>Dikarya</taxon>
        <taxon>Ascomycota</taxon>
        <taxon>Pezizomycotina</taxon>
        <taxon>Dothideomycetes</taxon>
        <taxon>Dothideomycetidae</taxon>
        <taxon>Dothideales</taxon>
        <taxon>Zalariaceae</taxon>
        <taxon>Zalaria</taxon>
    </lineage>
</organism>
<comment type="caution">
    <text evidence="1">The sequence shown here is derived from an EMBL/GenBank/DDBJ whole genome shotgun (WGS) entry which is preliminary data.</text>
</comment>
<keyword evidence="2" id="KW-1185">Reference proteome</keyword>
<evidence type="ECO:0000313" key="2">
    <source>
        <dbReference type="Proteomes" id="UP001320706"/>
    </source>
</evidence>
<dbReference type="Proteomes" id="UP001320706">
    <property type="component" value="Unassembled WGS sequence"/>
</dbReference>
<name>A0ACC3SLE9_9PEZI</name>
<proteinExistence type="predicted"/>
<reference evidence="1" key="1">
    <citation type="submission" date="2024-02" db="EMBL/GenBank/DDBJ databases">
        <title>Metagenome Assembled Genome of Zalaria obscura JY119.</title>
        <authorList>
            <person name="Vighnesh L."/>
            <person name="Jagadeeshwari U."/>
            <person name="Venkata Ramana C."/>
            <person name="Sasikala C."/>
        </authorList>
    </citation>
    <scope>NUCLEOTIDE SEQUENCE</scope>
    <source>
        <strain evidence="1">JY119</strain>
    </source>
</reference>
<accession>A0ACC3SLE9</accession>
<protein>
    <submittedName>
        <fullName evidence="1">Autophagy protein 13</fullName>
    </submittedName>
</protein>
<dbReference type="EMBL" id="JAMKPW020000005">
    <property type="protein sequence ID" value="KAK8217540.1"/>
    <property type="molecule type" value="Genomic_DNA"/>
</dbReference>
<sequence>MFADKLVQHFFSKAALMILSSRVTLSPAYNKDGDPRFDKWFNTWIEDTNVSNSELQEWKTMDVLQQRPSPLVIEFFMDMTQFTQNQALVIVDEEGQRCVVGEALERLGASSAVSPTQTPTEVVYERWTISLDDPSNVPASQLTEPNPNVYKKGVVMLRSLYTYLRLLPAWKLGRRMTRQAGSNQVIKPQYRILKDSSAFSPPDTLTCSLTSDTRPSTPVTETFRFEPLTCPFGALSLHVVYRANTEFRVEPSEAILSSRFDATYQGAYRQDLGTQLLHQDDRATREGHRQDIQEIQHGMDGDGLLPGRDQNLGSLRTGRFGSSGLVRGGGGGVPSTTVGLQRSLQHGHGGMGEKAPEASTSAATSGTVNSVRLPPDHRVATGEELAA</sequence>
<gene>
    <name evidence="1" type="primary">ATG13</name>
    <name evidence="1" type="ORF">M8818_001298</name>
</gene>